<dbReference type="AlphaFoldDB" id="A0AA49GJW2"/>
<protein>
    <submittedName>
        <fullName evidence="1">Uncharacterized protein</fullName>
    </submittedName>
</protein>
<evidence type="ECO:0000313" key="1">
    <source>
        <dbReference type="EMBL" id="WKN36127.1"/>
    </source>
</evidence>
<reference evidence="1" key="2">
    <citation type="journal article" date="2024" name="Antonie Van Leeuwenhoek">
        <title>Roseihalotalea indica gen. nov., sp. nov., a halophilic Bacteroidetes from mesopelagic Southwest Indian Ocean with higher carbohydrate metabolic potential.</title>
        <authorList>
            <person name="Chen B."/>
            <person name="Zhang M."/>
            <person name="Lin D."/>
            <person name="Ye J."/>
            <person name="Tang K."/>
        </authorList>
    </citation>
    <scope>NUCLEOTIDE SEQUENCE</scope>
    <source>
        <strain evidence="1">TK19036</strain>
    </source>
</reference>
<reference evidence="1" key="1">
    <citation type="journal article" date="2023" name="Comput. Struct. Biotechnol. J.">
        <title>Discovery of a novel marine Bacteroidetes with a rich repertoire of carbohydrate-active enzymes.</title>
        <authorList>
            <person name="Chen B."/>
            <person name="Liu G."/>
            <person name="Chen Q."/>
            <person name="Wang H."/>
            <person name="Liu L."/>
            <person name="Tang K."/>
        </authorList>
    </citation>
    <scope>NUCLEOTIDE SEQUENCE</scope>
    <source>
        <strain evidence="1">TK19036</strain>
    </source>
</reference>
<gene>
    <name evidence="1" type="ORF">K4G66_27550</name>
</gene>
<dbReference type="EMBL" id="CP120682">
    <property type="protein sequence ID" value="WKN36127.1"/>
    <property type="molecule type" value="Genomic_DNA"/>
</dbReference>
<name>A0AA49GJW2_9BACT</name>
<proteinExistence type="predicted"/>
<organism evidence="1">
    <name type="scientific">Roseihalotalea indica</name>
    <dbReference type="NCBI Taxonomy" id="2867963"/>
    <lineage>
        <taxon>Bacteria</taxon>
        <taxon>Pseudomonadati</taxon>
        <taxon>Bacteroidota</taxon>
        <taxon>Cytophagia</taxon>
        <taxon>Cytophagales</taxon>
        <taxon>Catalimonadaceae</taxon>
        <taxon>Roseihalotalea</taxon>
    </lineage>
</organism>
<sequence>MPTVSVSIDRFVEKKFEKLLTDFGYEFSKEPEEDVVSFVLTSEEELDLVEISLLNECARQIQQLEDLDLHHYRALPRKSASPLRGLELISKHKN</sequence>
<accession>A0AA49GJW2</accession>